<dbReference type="RefSeq" id="WP_119314519.1">
    <property type="nucleotide sequence ID" value="NZ_QXDL01000043.1"/>
</dbReference>
<comment type="caution">
    <text evidence="2">The sequence shown here is derived from an EMBL/GenBank/DDBJ whole genome shotgun (WGS) entry which is preliminary data.</text>
</comment>
<gene>
    <name evidence="2" type="ORF">Mterra_01363</name>
</gene>
<dbReference type="EMBL" id="QXDL01000043">
    <property type="protein sequence ID" value="RIH86696.1"/>
    <property type="molecule type" value="Genomic_DNA"/>
</dbReference>
<dbReference type="OrthoDB" id="33168at2"/>
<proteinExistence type="predicted"/>
<accession>A0A399ET57</accession>
<reference evidence="2 3" key="1">
    <citation type="submission" date="2018-08" db="EMBL/GenBank/DDBJ databases">
        <title>Meiothermus terrae DSM 26712 genome sequencing project.</title>
        <authorList>
            <person name="Da Costa M.S."/>
            <person name="Albuquerque L."/>
            <person name="Raposo P."/>
            <person name="Froufe H.J.C."/>
            <person name="Barroso C.S."/>
            <person name="Egas C."/>
        </authorList>
    </citation>
    <scope>NUCLEOTIDE SEQUENCE [LARGE SCALE GENOMIC DNA]</scope>
    <source>
        <strain evidence="2 3">DSM 26712</strain>
    </source>
</reference>
<dbReference type="Pfam" id="PF13612">
    <property type="entry name" value="DDE_Tnp_1_3"/>
    <property type="match status" value="1"/>
</dbReference>
<name>A0A399ET57_9DEIN</name>
<organism evidence="2 3">
    <name type="scientific">Calidithermus terrae</name>
    <dbReference type="NCBI Taxonomy" id="1408545"/>
    <lineage>
        <taxon>Bacteria</taxon>
        <taxon>Thermotogati</taxon>
        <taxon>Deinococcota</taxon>
        <taxon>Deinococci</taxon>
        <taxon>Thermales</taxon>
        <taxon>Thermaceae</taxon>
        <taxon>Calidithermus</taxon>
    </lineage>
</organism>
<sequence>MPHGQRHPLNHLSLEDTLIATYVWVDDQLKALVAQGLRLPRQPRQKATYAELLAIALGITLLGLDFHKGYLLVGKDYRHLFPRLPHLTRFYRVLRNLHALNARLALSLVPPDPDGLKVIDLKPVGLCHGRRMRGHRMDRAAVGRGPLGYSSGFRLAALVDGRGLFVRWGLLPGNAHENDSAPLVAGLGHGLCLGDSGFRWVGGVLTPPYRLKGGKRVGTGWQAWMYPLRNPIESRFATLVRPLGLHRLECKSYWALLSRVNLILCAANLLQSRTLLRIAGVGGA</sequence>
<protein>
    <submittedName>
        <fullName evidence="2">Transposase DDE domain protein</fullName>
    </submittedName>
</protein>
<evidence type="ECO:0000313" key="2">
    <source>
        <dbReference type="EMBL" id="RIH86696.1"/>
    </source>
</evidence>
<dbReference type="InterPro" id="IPR025668">
    <property type="entry name" value="Tnp_DDE_dom"/>
</dbReference>
<feature type="domain" description="Transposase DDE" evidence="1">
    <location>
        <begin position="113"/>
        <end position="198"/>
    </location>
</feature>
<keyword evidence="3" id="KW-1185">Reference proteome</keyword>
<evidence type="ECO:0000259" key="1">
    <source>
        <dbReference type="Pfam" id="PF13612"/>
    </source>
</evidence>
<dbReference type="AlphaFoldDB" id="A0A399ET57"/>
<dbReference type="Proteomes" id="UP000265715">
    <property type="component" value="Unassembled WGS sequence"/>
</dbReference>
<evidence type="ECO:0000313" key="3">
    <source>
        <dbReference type="Proteomes" id="UP000265715"/>
    </source>
</evidence>